<evidence type="ECO:0000259" key="1">
    <source>
        <dbReference type="Pfam" id="PF00535"/>
    </source>
</evidence>
<dbReference type="Gene3D" id="3.90.550.10">
    <property type="entry name" value="Spore Coat Polysaccharide Biosynthesis Protein SpsA, Chain A"/>
    <property type="match status" value="1"/>
</dbReference>
<dbReference type="InterPro" id="IPR001173">
    <property type="entry name" value="Glyco_trans_2-like"/>
</dbReference>
<reference evidence="2" key="1">
    <citation type="submission" date="2024-05" db="EMBL/GenBank/DDBJ databases">
        <authorList>
            <person name="Yang L."/>
            <person name="Pan L."/>
        </authorList>
    </citation>
    <scope>NUCLEOTIDE SEQUENCE</scope>
    <source>
        <strain evidence="2">FCG-7</strain>
    </source>
</reference>
<keyword evidence="2" id="KW-0328">Glycosyltransferase</keyword>
<sequence>MSTNFKICIGVPTFKRKESLEELMDSLNNLSFNYLPIDVFVADNDSVQQMGVKTIASMSTSLTNLKVSTSVVLGKGISAVRNRIMEFAFFENDFDFLVMIDDDEFVDSSWLVELMNTQKTYNADVVGAHILPDFTHVKKKSWMEHLNIYFDSPRQDGATDLIEASGAVLLSRNFFRKNPTLQFDLEFGLTGGEDKDFFIRAKKLGCTFAYARNAICYEAIPLARATIQWAFWRSYRIGSCDARISIKYSSKPNVQKVKIIAYSTFAVCANIILLIGDLLNPSRMPKRLCSIARQLGKVSSVFRLNKKFYGGDVC</sequence>
<dbReference type="InterPro" id="IPR029044">
    <property type="entry name" value="Nucleotide-diphossugar_trans"/>
</dbReference>
<dbReference type="GO" id="GO:0016757">
    <property type="term" value="F:glycosyltransferase activity"/>
    <property type="evidence" value="ECO:0007669"/>
    <property type="project" value="UniProtKB-KW"/>
</dbReference>
<dbReference type="CDD" id="cd00761">
    <property type="entry name" value="Glyco_tranf_GTA_type"/>
    <property type="match status" value="1"/>
</dbReference>
<dbReference type="EMBL" id="CP157355">
    <property type="protein sequence ID" value="XBL99378.1"/>
    <property type="molecule type" value="Genomic_DNA"/>
</dbReference>
<dbReference type="Pfam" id="PF00535">
    <property type="entry name" value="Glycos_transf_2"/>
    <property type="match status" value="1"/>
</dbReference>
<name>A0AAU7F691_9NEIS</name>
<accession>A0AAU7F691</accession>
<dbReference type="KEGG" id="cmav:ABHF33_09880"/>
<keyword evidence="2" id="KW-0808">Transferase</keyword>
<dbReference type="RefSeq" id="WP_348943807.1">
    <property type="nucleotide sequence ID" value="NZ_CP157355.1"/>
</dbReference>
<dbReference type="SUPFAM" id="SSF53448">
    <property type="entry name" value="Nucleotide-diphospho-sugar transferases"/>
    <property type="match status" value="1"/>
</dbReference>
<organism evidence="2">
    <name type="scientific">Chitinibacter mangrovi</name>
    <dbReference type="NCBI Taxonomy" id="3153927"/>
    <lineage>
        <taxon>Bacteria</taxon>
        <taxon>Pseudomonadati</taxon>
        <taxon>Pseudomonadota</taxon>
        <taxon>Betaproteobacteria</taxon>
        <taxon>Neisseriales</taxon>
        <taxon>Chitinibacteraceae</taxon>
        <taxon>Chitinibacter</taxon>
    </lineage>
</organism>
<gene>
    <name evidence="2" type="ORF">ABHF33_09880</name>
</gene>
<dbReference type="EC" id="2.4.-.-" evidence="2"/>
<proteinExistence type="predicted"/>
<feature type="domain" description="Glycosyltransferase 2-like" evidence="1">
    <location>
        <begin position="8"/>
        <end position="176"/>
    </location>
</feature>
<dbReference type="AlphaFoldDB" id="A0AAU7F691"/>
<protein>
    <submittedName>
        <fullName evidence="2">Glycosyltransferase</fullName>
        <ecNumber evidence="2">2.4.-.-</ecNumber>
    </submittedName>
</protein>
<evidence type="ECO:0000313" key="2">
    <source>
        <dbReference type="EMBL" id="XBL99378.1"/>
    </source>
</evidence>